<reference evidence="2" key="1">
    <citation type="submission" date="2022-03" db="EMBL/GenBank/DDBJ databases">
        <authorList>
            <person name="Martin C."/>
        </authorList>
    </citation>
    <scope>NUCLEOTIDE SEQUENCE</scope>
</reference>
<comment type="caution">
    <text evidence="2">The sequence shown here is derived from an EMBL/GenBank/DDBJ whole genome shotgun (WGS) entry which is preliminary data.</text>
</comment>
<accession>A0A8S4N5Q7</accession>
<keyword evidence="1" id="KW-0175">Coiled coil</keyword>
<evidence type="ECO:0000313" key="2">
    <source>
        <dbReference type="EMBL" id="CAH1776463.1"/>
    </source>
</evidence>
<keyword evidence="3" id="KW-1185">Reference proteome</keyword>
<dbReference type="Proteomes" id="UP000749559">
    <property type="component" value="Unassembled WGS sequence"/>
</dbReference>
<feature type="non-terminal residue" evidence="2">
    <location>
        <position position="1"/>
    </location>
</feature>
<sequence length="220" mass="25092">ISNTKLNEAITISNKKLTATITQKFLKMQSEIIAKTADSKITKQILELERKMYNDFAIVTETLKTSNNILIDKMENLEKEIKQVEQTVNEERQNVGTTTQISEIQTNLSEMKKIVQEKPDIITELEEKDKRKNNLVSSNVPESRQDTARQRQMADISVVCDLIEFQLGLGSVNISRTTRLGTHEGDSRRPLLVIFENTENRDKVLKAAPRLRKSTSLGFQ</sequence>
<dbReference type="AlphaFoldDB" id="A0A8S4N5Q7"/>
<name>A0A8S4N5Q7_OWEFU</name>
<dbReference type="EMBL" id="CAIIXF020000002">
    <property type="protein sequence ID" value="CAH1776463.1"/>
    <property type="molecule type" value="Genomic_DNA"/>
</dbReference>
<evidence type="ECO:0000256" key="1">
    <source>
        <dbReference type="SAM" id="Coils"/>
    </source>
</evidence>
<gene>
    <name evidence="2" type="ORF">OFUS_LOCUS3637</name>
</gene>
<feature type="coiled-coil region" evidence="1">
    <location>
        <begin position="60"/>
        <end position="94"/>
    </location>
</feature>
<protein>
    <submittedName>
        <fullName evidence="2">Uncharacterized protein</fullName>
    </submittedName>
</protein>
<organism evidence="2 3">
    <name type="scientific">Owenia fusiformis</name>
    <name type="common">Polychaete worm</name>
    <dbReference type="NCBI Taxonomy" id="6347"/>
    <lineage>
        <taxon>Eukaryota</taxon>
        <taxon>Metazoa</taxon>
        <taxon>Spiralia</taxon>
        <taxon>Lophotrochozoa</taxon>
        <taxon>Annelida</taxon>
        <taxon>Polychaeta</taxon>
        <taxon>Sedentaria</taxon>
        <taxon>Canalipalpata</taxon>
        <taxon>Sabellida</taxon>
        <taxon>Oweniida</taxon>
        <taxon>Oweniidae</taxon>
        <taxon>Owenia</taxon>
    </lineage>
</organism>
<dbReference type="OrthoDB" id="6256962at2759"/>
<proteinExistence type="predicted"/>
<evidence type="ECO:0000313" key="3">
    <source>
        <dbReference type="Proteomes" id="UP000749559"/>
    </source>
</evidence>